<protein>
    <recommendedName>
        <fullName evidence="2">DUF4283 domain-containing protein</fullName>
    </recommendedName>
</protein>
<dbReference type="Pfam" id="PF14111">
    <property type="entry name" value="DUF4283"/>
    <property type="match status" value="1"/>
</dbReference>
<accession>A0AAF0Q5E5</accession>
<feature type="compositionally biased region" description="Pro residues" evidence="1">
    <location>
        <begin position="18"/>
        <end position="36"/>
    </location>
</feature>
<reference evidence="3" key="1">
    <citation type="submission" date="2023-08" db="EMBL/GenBank/DDBJ databases">
        <title>A de novo genome assembly of Solanum verrucosum Schlechtendal, a Mexican diploid species geographically isolated from the other diploid A-genome species in potato relatives.</title>
        <authorList>
            <person name="Hosaka K."/>
        </authorList>
    </citation>
    <scope>NUCLEOTIDE SEQUENCE</scope>
    <source>
        <tissue evidence="3">Young leaves</tissue>
    </source>
</reference>
<proteinExistence type="predicted"/>
<dbReference type="AlphaFoldDB" id="A0AAF0Q5E5"/>
<feature type="compositionally biased region" description="Polar residues" evidence="1">
    <location>
        <begin position="1"/>
        <end position="16"/>
    </location>
</feature>
<feature type="region of interest" description="Disordered" evidence="1">
    <location>
        <begin position="1"/>
        <end position="55"/>
    </location>
</feature>
<dbReference type="PANTHER" id="PTHR31286">
    <property type="entry name" value="GLYCINE-RICH CELL WALL STRUCTURAL PROTEIN 1.8-LIKE"/>
    <property type="match status" value="1"/>
</dbReference>
<feature type="domain" description="DUF4283" evidence="2">
    <location>
        <begin position="101"/>
        <end position="185"/>
    </location>
</feature>
<keyword evidence="4" id="KW-1185">Reference proteome</keyword>
<gene>
    <name evidence="3" type="ORF">MTR67_008535</name>
</gene>
<evidence type="ECO:0000313" key="3">
    <source>
        <dbReference type="EMBL" id="WMV15150.1"/>
    </source>
</evidence>
<evidence type="ECO:0000259" key="2">
    <source>
        <dbReference type="Pfam" id="PF14111"/>
    </source>
</evidence>
<dbReference type="InterPro" id="IPR040256">
    <property type="entry name" value="At4g02000-like"/>
</dbReference>
<name>A0AAF0Q5E5_SOLVR</name>
<dbReference type="EMBL" id="CP133613">
    <property type="protein sequence ID" value="WMV15150.1"/>
    <property type="molecule type" value="Genomic_DNA"/>
</dbReference>
<evidence type="ECO:0000256" key="1">
    <source>
        <dbReference type="SAM" id="MobiDB-lite"/>
    </source>
</evidence>
<feature type="compositionally biased region" description="Basic and acidic residues" evidence="1">
    <location>
        <begin position="42"/>
        <end position="55"/>
    </location>
</feature>
<dbReference type="PANTHER" id="PTHR31286:SF164">
    <property type="entry name" value="ZINC FINGER, CCHC-TYPE"/>
    <property type="match status" value="1"/>
</dbReference>
<evidence type="ECO:0000313" key="4">
    <source>
        <dbReference type="Proteomes" id="UP001234989"/>
    </source>
</evidence>
<sequence length="316" mass="36675">MIPMANTRNTRGSNNPKFPDPPDPANKNRPPQPEDFPPLRTKPMEIDQTHNHNRNDSYAGALGYIMGNRSKLKIRLPPRAHEIIDGKAVVVFTKVEHELLADTCRWTIIGKFSRGRPVIDRIRSDFTKVVTTKGEVKIGAKDRYHVFIDVENEEDFNDIFSRDSIALNDDVDMKILKWTPNFKPNAENSLAPVWINLPDLPWHYYEWDALCKIMDPIRVPLIMDKATTTKTRPTTTKLRVQIDLAKPLIHTLRVEVEIFLVKKRLLSKKLNMKHCQSIAPTAKFRTILLKTARWSTQDQLRLENNNLKKRENEKRM</sequence>
<dbReference type="Proteomes" id="UP001234989">
    <property type="component" value="Chromosome 2"/>
</dbReference>
<organism evidence="3 4">
    <name type="scientific">Solanum verrucosum</name>
    <dbReference type="NCBI Taxonomy" id="315347"/>
    <lineage>
        <taxon>Eukaryota</taxon>
        <taxon>Viridiplantae</taxon>
        <taxon>Streptophyta</taxon>
        <taxon>Embryophyta</taxon>
        <taxon>Tracheophyta</taxon>
        <taxon>Spermatophyta</taxon>
        <taxon>Magnoliopsida</taxon>
        <taxon>eudicotyledons</taxon>
        <taxon>Gunneridae</taxon>
        <taxon>Pentapetalae</taxon>
        <taxon>asterids</taxon>
        <taxon>lamiids</taxon>
        <taxon>Solanales</taxon>
        <taxon>Solanaceae</taxon>
        <taxon>Solanoideae</taxon>
        <taxon>Solaneae</taxon>
        <taxon>Solanum</taxon>
    </lineage>
</organism>
<dbReference type="InterPro" id="IPR025558">
    <property type="entry name" value="DUF4283"/>
</dbReference>